<keyword evidence="1" id="KW-0472">Membrane</keyword>
<accession>F8PMP5</accession>
<name>F8PMP5_SERL3</name>
<proteinExistence type="predicted"/>
<dbReference type="HOGENOM" id="CLU_2564790_0_0_1"/>
<evidence type="ECO:0000313" key="2">
    <source>
        <dbReference type="EMBL" id="EGO02877.1"/>
    </source>
</evidence>
<keyword evidence="1" id="KW-0812">Transmembrane</keyword>
<keyword evidence="3" id="KW-1185">Reference proteome</keyword>
<dbReference type="AlphaFoldDB" id="F8PMP5"/>
<dbReference type="OrthoDB" id="8907274at2759"/>
<keyword evidence="1" id="KW-1133">Transmembrane helix</keyword>
<reference evidence="3" key="1">
    <citation type="journal article" date="2011" name="Science">
        <title>The plant cell wall-decomposing machinery underlies the functional diversity of forest fungi.</title>
        <authorList>
            <person name="Eastwood D.C."/>
            <person name="Floudas D."/>
            <person name="Binder M."/>
            <person name="Majcherczyk A."/>
            <person name="Schneider P."/>
            <person name="Aerts A."/>
            <person name="Asiegbu F.O."/>
            <person name="Baker S.E."/>
            <person name="Barry K."/>
            <person name="Bendiksby M."/>
            <person name="Blumentritt M."/>
            <person name="Coutinho P.M."/>
            <person name="Cullen D."/>
            <person name="de Vries R.P."/>
            <person name="Gathman A."/>
            <person name="Goodell B."/>
            <person name="Henrissat B."/>
            <person name="Ihrmark K."/>
            <person name="Kauserud H."/>
            <person name="Kohler A."/>
            <person name="LaButti K."/>
            <person name="Lapidus A."/>
            <person name="Lavin J.L."/>
            <person name="Lee Y.-H."/>
            <person name="Lindquist E."/>
            <person name="Lilly W."/>
            <person name="Lucas S."/>
            <person name="Morin E."/>
            <person name="Murat C."/>
            <person name="Oguiza J.A."/>
            <person name="Park J."/>
            <person name="Pisabarro A.G."/>
            <person name="Riley R."/>
            <person name="Rosling A."/>
            <person name="Salamov A."/>
            <person name="Schmidt O."/>
            <person name="Schmutz J."/>
            <person name="Skrede I."/>
            <person name="Stenlid J."/>
            <person name="Wiebenga A."/>
            <person name="Xie X."/>
            <person name="Kuees U."/>
            <person name="Hibbett D.S."/>
            <person name="Hoffmeister D."/>
            <person name="Hoegberg N."/>
            <person name="Martin F."/>
            <person name="Grigoriev I.V."/>
            <person name="Watkinson S.C."/>
        </authorList>
    </citation>
    <scope>NUCLEOTIDE SEQUENCE [LARGE SCALE GENOMIC DNA]</scope>
    <source>
        <strain evidence="3">strain S7.3</strain>
    </source>
</reference>
<feature type="non-terminal residue" evidence="2">
    <location>
        <position position="82"/>
    </location>
</feature>
<dbReference type="InParanoid" id="F8PMP5"/>
<evidence type="ECO:0000313" key="3">
    <source>
        <dbReference type="Proteomes" id="UP000008063"/>
    </source>
</evidence>
<organism evidence="3">
    <name type="scientific">Serpula lacrymans var. lacrymans (strain S7.3)</name>
    <name type="common">Dry rot fungus</name>
    <dbReference type="NCBI Taxonomy" id="936435"/>
    <lineage>
        <taxon>Eukaryota</taxon>
        <taxon>Fungi</taxon>
        <taxon>Dikarya</taxon>
        <taxon>Basidiomycota</taxon>
        <taxon>Agaricomycotina</taxon>
        <taxon>Agaricomycetes</taxon>
        <taxon>Agaricomycetidae</taxon>
        <taxon>Boletales</taxon>
        <taxon>Coniophorineae</taxon>
        <taxon>Serpulaceae</taxon>
        <taxon>Serpula</taxon>
    </lineage>
</organism>
<feature type="transmembrane region" description="Helical" evidence="1">
    <location>
        <begin position="21"/>
        <end position="42"/>
    </location>
</feature>
<dbReference type="Proteomes" id="UP000008063">
    <property type="component" value="Unassembled WGS sequence"/>
</dbReference>
<dbReference type="OMA" id="CAFTINL"/>
<dbReference type="EMBL" id="GL945476">
    <property type="protein sequence ID" value="EGO02877.1"/>
    <property type="molecule type" value="Genomic_DNA"/>
</dbReference>
<gene>
    <name evidence="2" type="ORF">SERLA73DRAFT_131265</name>
</gene>
<evidence type="ECO:0000256" key="1">
    <source>
        <dbReference type="SAM" id="Phobius"/>
    </source>
</evidence>
<protein>
    <submittedName>
        <fullName evidence="2">Uncharacterized protein</fullName>
    </submittedName>
</protein>
<sequence>MSYRDREPSPRPSVRKFMASYAPDWIVSIVLWLVFFVINTHVSGFKREFSMSDVTLRYPYAVHQRVSNFALYIICAFTINLL</sequence>
<dbReference type="STRING" id="936435.F8PMP5"/>